<feature type="non-terminal residue" evidence="2">
    <location>
        <position position="1"/>
    </location>
</feature>
<comment type="caution">
    <text evidence="2">The sequence shown here is derived from an EMBL/GenBank/DDBJ whole genome shotgun (WGS) entry which is preliminary data.</text>
</comment>
<dbReference type="PANTHER" id="PTHR37024">
    <property type="entry name" value="TYPE VI SECRETION SYSTEM DUF2094 AND IMPA-RELATED DOMAIN PROTEIN"/>
    <property type="match status" value="1"/>
</dbReference>
<dbReference type="InterPro" id="IPR017739">
    <property type="entry name" value="T6SS-assoc_VCA0119"/>
</dbReference>
<evidence type="ECO:0000313" key="2">
    <source>
        <dbReference type="EMBL" id="TQF10292.1"/>
    </source>
</evidence>
<gene>
    <name evidence="2" type="ORF">FJV41_40135</name>
</gene>
<dbReference type="EMBL" id="VIFM01000265">
    <property type="protein sequence ID" value="TQF10292.1"/>
    <property type="molecule type" value="Genomic_DNA"/>
</dbReference>
<sequence>PKVAAPSTVVVPPLPTLPAQPDLSSTEAVTDFLRNVGAALLGAASALRHASSADPVSYRLLRNGVWLHLARPPGTGANGRTTLQPPPDSLRSKLETLEANQRWSELLDEAESAVAQHRFALSPHRFSAAALKGLGETHTTAHAALVRELRVQLRRMPGVEDLLAADGSPLTDEATRAWLRAEVLQAAPRTTASPVRAPTTAIRLPPPSLDAESAGAQPLGEEETEALLAEGRVQELVAGLQADVAAAGTGRARFVARLTLARLCAQAGQLPLARALFDALDEEVSSHALDQWEPTLAAACLEGWLATRTVEEKEGGRLAAKVRNRYRRLARLDSSAALRVVGP</sequence>
<reference evidence="2 3" key="1">
    <citation type="submission" date="2019-06" db="EMBL/GenBank/DDBJ databases">
        <authorList>
            <person name="Livingstone P."/>
            <person name="Whitworth D."/>
        </authorList>
    </citation>
    <scope>NUCLEOTIDE SEQUENCE [LARGE SCALE GENOMIC DNA]</scope>
    <source>
        <strain evidence="2 3">AM401</strain>
    </source>
</reference>
<dbReference type="AlphaFoldDB" id="A0A540WMP6"/>
<organism evidence="2 3">
    <name type="scientific">Myxococcus llanfairpwllgwyngyllgogerychwyrndrobwllllantysiliogogogochensis</name>
    <dbReference type="NCBI Taxonomy" id="2590453"/>
    <lineage>
        <taxon>Bacteria</taxon>
        <taxon>Pseudomonadati</taxon>
        <taxon>Myxococcota</taxon>
        <taxon>Myxococcia</taxon>
        <taxon>Myxococcales</taxon>
        <taxon>Cystobacterineae</taxon>
        <taxon>Myxococcaceae</taxon>
        <taxon>Myxococcus</taxon>
    </lineage>
</organism>
<evidence type="ECO:0000256" key="1">
    <source>
        <dbReference type="SAM" id="MobiDB-lite"/>
    </source>
</evidence>
<accession>A0A540WMP6</accession>
<protein>
    <submittedName>
        <fullName evidence="2">Type VI secretion system protein TssA</fullName>
    </submittedName>
</protein>
<dbReference type="Proteomes" id="UP000315369">
    <property type="component" value="Unassembled WGS sequence"/>
</dbReference>
<proteinExistence type="predicted"/>
<dbReference type="RefSeq" id="WP_181791272.1">
    <property type="nucleotide sequence ID" value="NZ_VIFM01000265.1"/>
</dbReference>
<dbReference type="Pfam" id="PF16989">
    <property type="entry name" value="T6SS_VasJ"/>
    <property type="match status" value="1"/>
</dbReference>
<dbReference type="PANTHER" id="PTHR37024:SF5">
    <property type="entry name" value="IMPA N-TERMINAL DOMAIN-CONTAINING PROTEIN"/>
    <property type="match status" value="1"/>
</dbReference>
<evidence type="ECO:0000313" key="3">
    <source>
        <dbReference type="Proteomes" id="UP000315369"/>
    </source>
</evidence>
<keyword evidence="3" id="KW-1185">Reference proteome</keyword>
<feature type="region of interest" description="Disordered" evidence="1">
    <location>
        <begin position="190"/>
        <end position="214"/>
    </location>
</feature>
<name>A0A540WMP6_9BACT</name>